<reference evidence="2 3" key="1">
    <citation type="submission" date="2020-08" db="EMBL/GenBank/DDBJ databases">
        <title>Genomic Encyclopedia of Type Strains, Phase IV (KMG-IV): sequencing the most valuable type-strain genomes for metagenomic binning, comparative biology and taxonomic classification.</title>
        <authorList>
            <person name="Goeker M."/>
        </authorList>
    </citation>
    <scope>NUCLEOTIDE SEQUENCE [LARGE SCALE GENOMIC DNA]</scope>
    <source>
        <strain evidence="2 3">DSM 103725</strain>
    </source>
</reference>
<evidence type="ECO:0000256" key="1">
    <source>
        <dbReference type="SAM" id="MobiDB-lite"/>
    </source>
</evidence>
<dbReference type="EMBL" id="JACHGY010000001">
    <property type="protein sequence ID" value="MBB6431113.1"/>
    <property type="molecule type" value="Genomic_DNA"/>
</dbReference>
<feature type="region of interest" description="Disordered" evidence="1">
    <location>
        <begin position="63"/>
        <end position="164"/>
    </location>
</feature>
<protein>
    <submittedName>
        <fullName evidence="2">Uncharacterized protein</fullName>
    </submittedName>
</protein>
<name>A0A7X0H8K4_9BACT</name>
<sequence>MKSPPPIQQAARERHQANRYPGDLAADLGLSETSAASPWAWRSLALAASVVIAASALWWLNSAPPTEVGPEPGPIVVDAPPRPPVATTQSADPATIGVRLTEVPTLRLSRVTDRPSRYAPPSSPASFKPRSTPKRFPSVDFKRPKPNPPSSRRPSHEHAPDEIV</sequence>
<evidence type="ECO:0000313" key="3">
    <source>
        <dbReference type="Proteomes" id="UP000541810"/>
    </source>
</evidence>
<dbReference type="RefSeq" id="WP_184678607.1">
    <property type="nucleotide sequence ID" value="NZ_JACHGY010000001.1"/>
</dbReference>
<proteinExistence type="predicted"/>
<feature type="compositionally biased region" description="Basic and acidic residues" evidence="1">
    <location>
        <begin position="154"/>
        <end position="164"/>
    </location>
</feature>
<keyword evidence="3" id="KW-1185">Reference proteome</keyword>
<feature type="compositionally biased region" description="Low complexity" evidence="1">
    <location>
        <begin position="117"/>
        <end position="126"/>
    </location>
</feature>
<gene>
    <name evidence="2" type="ORF">HNQ40_002919</name>
</gene>
<dbReference type="AlphaFoldDB" id="A0A7X0H8K4"/>
<dbReference type="Proteomes" id="UP000541810">
    <property type="component" value="Unassembled WGS sequence"/>
</dbReference>
<accession>A0A7X0H8K4</accession>
<comment type="caution">
    <text evidence="2">The sequence shown here is derived from an EMBL/GenBank/DDBJ whole genome shotgun (WGS) entry which is preliminary data.</text>
</comment>
<feature type="region of interest" description="Disordered" evidence="1">
    <location>
        <begin position="1"/>
        <end position="20"/>
    </location>
</feature>
<evidence type="ECO:0000313" key="2">
    <source>
        <dbReference type="EMBL" id="MBB6431113.1"/>
    </source>
</evidence>
<organism evidence="2 3">
    <name type="scientific">Algisphaera agarilytica</name>
    <dbReference type="NCBI Taxonomy" id="1385975"/>
    <lineage>
        <taxon>Bacteria</taxon>
        <taxon>Pseudomonadati</taxon>
        <taxon>Planctomycetota</taxon>
        <taxon>Phycisphaerae</taxon>
        <taxon>Phycisphaerales</taxon>
        <taxon>Phycisphaeraceae</taxon>
        <taxon>Algisphaera</taxon>
    </lineage>
</organism>